<dbReference type="Proteomes" id="UP000202511">
    <property type="component" value="Segment"/>
</dbReference>
<sequence>MDGEWWRGVSLPHETLTAAAEHGSLARVDAATALAERGLALPDHFDGRRKWRRLLSPLAKGFVSAHDECARALADRVAIVSRGAVVLDLVAPHPNEIEPPGGTRPPSLVALHRDQYVWGARQPRQPADAARRVKSIAYYRPAPSDHADGDNDWHQQQHIVGSLTSTGRRDHF</sequence>
<protein>
    <submittedName>
        <fullName evidence="1">Papain family cysteine protease</fullName>
    </submittedName>
</protein>
<dbReference type="GO" id="GO:0008233">
    <property type="term" value="F:peptidase activity"/>
    <property type="evidence" value="ECO:0007669"/>
    <property type="project" value="UniProtKB-KW"/>
</dbReference>
<evidence type="ECO:0000313" key="2">
    <source>
        <dbReference type="Proteomes" id="UP000202511"/>
    </source>
</evidence>
<keyword evidence="1" id="KW-0645">Protease</keyword>
<reference evidence="1 2" key="1">
    <citation type="journal article" date="2015" name="Parasitol. Res.">
        <title>Viruses in close associations with free-living amoebae.</title>
        <authorList>
            <person name="Scheid P."/>
        </authorList>
    </citation>
    <scope>NUCLEOTIDE SEQUENCE [LARGE SCALE GENOMIC DNA]</scope>
    <source>
        <strain evidence="1">KlaHel</strain>
    </source>
</reference>
<dbReference type="EMBL" id="KP136319">
    <property type="protein sequence ID" value="AJF97965.1"/>
    <property type="molecule type" value="Genomic_DNA"/>
</dbReference>
<dbReference type="GO" id="GO:0006508">
    <property type="term" value="P:proteolysis"/>
    <property type="evidence" value="ECO:0007669"/>
    <property type="project" value="UniProtKB-KW"/>
</dbReference>
<dbReference type="GeneID" id="23462882"/>
<dbReference type="KEGG" id="vg:23462882"/>
<evidence type="ECO:0000313" key="1">
    <source>
        <dbReference type="EMBL" id="AJF97965.1"/>
    </source>
</evidence>
<organism evidence="1 2">
    <name type="scientific">Pandoravirus inopinatum</name>
    <dbReference type="NCBI Taxonomy" id="1605721"/>
    <lineage>
        <taxon>Viruses</taxon>
        <taxon>Pandoravirus</taxon>
    </lineage>
</organism>
<keyword evidence="1" id="KW-0378">Hydrolase</keyword>
<accession>A0A0B5J7S7</accession>
<dbReference type="RefSeq" id="YP_009120200.1">
    <property type="nucleotide sequence ID" value="NC_026440.1"/>
</dbReference>
<proteinExistence type="predicted"/>
<name>A0A0B5J7S7_9VIRU</name>